<dbReference type="EMBL" id="JACEEZ010018309">
    <property type="protein sequence ID" value="KAG0717040.1"/>
    <property type="molecule type" value="Genomic_DNA"/>
</dbReference>
<name>A0A8J4XYE8_CHIOP</name>
<dbReference type="PANTHER" id="PTHR20986:SF24">
    <property type="entry name" value="FMRFAMIDE-LIKE NEUROPEPTIDES 1"/>
    <property type="match status" value="1"/>
</dbReference>
<reference evidence="7" key="1">
    <citation type="submission" date="2020-07" db="EMBL/GenBank/DDBJ databases">
        <title>The High-quality genome of the commercially important snow crab, Chionoecetes opilio.</title>
        <authorList>
            <person name="Jeong J.-H."/>
            <person name="Ryu S."/>
        </authorList>
    </citation>
    <scope>NUCLEOTIDE SEQUENCE</scope>
    <source>
        <strain evidence="7">MADBK_172401_WGS</strain>
        <tissue evidence="7">Digestive gland</tissue>
    </source>
</reference>
<evidence type="ECO:0000256" key="3">
    <source>
        <dbReference type="ARBA" id="ARBA00022525"/>
    </source>
</evidence>
<evidence type="ECO:0000313" key="8">
    <source>
        <dbReference type="Proteomes" id="UP000770661"/>
    </source>
</evidence>
<evidence type="ECO:0000256" key="1">
    <source>
        <dbReference type="ARBA" id="ARBA00004613"/>
    </source>
</evidence>
<dbReference type="GO" id="GO:0005576">
    <property type="term" value="C:extracellular region"/>
    <property type="evidence" value="ECO:0007669"/>
    <property type="project" value="UniProtKB-SubCell"/>
</dbReference>
<dbReference type="Proteomes" id="UP000770661">
    <property type="component" value="Unassembled WGS sequence"/>
</dbReference>
<proteinExistence type="inferred from homology"/>
<dbReference type="GO" id="GO:0007218">
    <property type="term" value="P:neuropeptide signaling pathway"/>
    <property type="evidence" value="ECO:0007669"/>
    <property type="project" value="UniProtKB-KW"/>
</dbReference>
<keyword evidence="3" id="KW-0964">Secreted</keyword>
<dbReference type="InterPro" id="IPR051041">
    <property type="entry name" value="FMRFamide-related_np"/>
</dbReference>
<evidence type="ECO:0000313" key="7">
    <source>
        <dbReference type="EMBL" id="KAG0717040.1"/>
    </source>
</evidence>
<comment type="caution">
    <text evidence="7">The sequence shown here is derived from an EMBL/GenBank/DDBJ whole genome shotgun (WGS) entry which is preliminary data.</text>
</comment>
<organism evidence="7 8">
    <name type="scientific">Chionoecetes opilio</name>
    <name type="common">Atlantic snow crab</name>
    <name type="synonym">Cancer opilio</name>
    <dbReference type="NCBI Taxonomy" id="41210"/>
    <lineage>
        <taxon>Eukaryota</taxon>
        <taxon>Metazoa</taxon>
        <taxon>Ecdysozoa</taxon>
        <taxon>Arthropoda</taxon>
        <taxon>Crustacea</taxon>
        <taxon>Multicrustacea</taxon>
        <taxon>Malacostraca</taxon>
        <taxon>Eumalacostraca</taxon>
        <taxon>Eucarida</taxon>
        <taxon>Decapoda</taxon>
        <taxon>Pleocyemata</taxon>
        <taxon>Brachyura</taxon>
        <taxon>Eubrachyura</taxon>
        <taxon>Majoidea</taxon>
        <taxon>Majidae</taxon>
        <taxon>Chionoecetes</taxon>
    </lineage>
</organism>
<dbReference type="AlphaFoldDB" id="A0A8J4XYE8"/>
<evidence type="ECO:0000256" key="5">
    <source>
        <dbReference type="ARBA" id="ARBA00023320"/>
    </source>
</evidence>
<gene>
    <name evidence="7" type="primary">fmrf</name>
    <name evidence="7" type="ORF">GWK47_055258</name>
</gene>
<comment type="similarity">
    <text evidence="2">Belongs to the FARP (FMRFamide related peptide) family.</text>
</comment>
<dbReference type="PANTHER" id="PTHR20986">
    <property type="entry name" value="FMRFAMIDE-RELATED PEPTIDES"/>
    <property type="match status" value="1"/>
</dbReference>
<accession>A0A8J4XYE8</accession>
<sequence>MEDLLEPITDAENSIEKRNRNFLRFGRNRNFLRFGRSDPEDFSLPGGPLAFANGVQDNDLNDYSVEEKRAAGHRNYLRFGRGNRNFLRFGRNDNRNFLRFGRSVDNQLSEQKDRDVHMTPTAGPHSPAKTQEAPRTKRQAGPYSYVVMPSHGPAAWGQDYQPDQVDEDLEVAVDGPEVTKRAYNRSFLRFGRNRNFLRFGKRKSDDDPNLCCPPPLPPNLRGPPAQIPNFWFGGKGAWAATLPSPSPSHSFPGTPDTNTHAYTYHIYTYTRIHSLIHRCLDERQSAVAAPLPSLPQRCAGPLCCAISSALTTTVPARPHQCSRIRRT</sequence>
<evidence type="ECO:0000256" key="2">
    <source>
        <dbReference type="ARBA" id="ARBA00006356"/>
    </source>
</evidence>
<keyword evidence="4" id="KW-0027">Amidation</keyword>
<comment type="subcellular location">
    <subcellularLocation>
        <location evidence="1">Secreted</location>
    </subcellularLocation>
</comment>
<protein>
    <submittedName>
        <fullName evidence="7">FMRFamide neuropeptide</fullName>
    </submittedName>
</protein>
<keyword evidence="8" id="KW-1185">Reference proteome</keyword>
<dbReference type="InterPro" id="IPR002544">
    <property type="entry name" value="FMRFamid-related_peptide-like"/>
</dbReference>
<keyword evidence="5 7" id="KW-0527">Neuropeptide</keyword>
<dbReference type="Pfam" id="PF01581">
    <property type="entry name" value="FARP"/>
    <property type="match status" value="5"/>
</dbReference>
<evidence type="ECO:0000256" key="6">
    <source>
        <dbReference type="SAM" id="MobiDB-lite"/>
    </source>
</evidence>
<dbReference type="OrthoDB" id="6371148at2759"/>
<feature type="region of interest" description="Disordered" evidence="6">
    <location>
        <begin position="108"/>
        <end position="138"/>
    </location>
</feature>
<evidence type="ECO:0000256" key="4">
    <source>
        <dbReference type="ARBA" id="ARBA00022815"/>
    </source>
</evidence>